<comment type="caution">
    <text evidence="14">The sequence shown here is derived from an EMBL/GenBank/DDBJ whole genome shotgun (WGS) entry which is preliminary data.</text>
</comment>
<keyword evidence="8 10" id="KW-0786">Thiamine pyrophosphate</keyword>
<gene>
    <name evidence="14" type="primary">ilvB</name>
    <name evidence="14" type="ORF">HON47_05480</name>
</gene>
<dbReference type="InterPro" id="IPR000399">
    <property type="entry name" value="TPP-bd_CS"/>
</dbReference>
<feature type="domain" description="Thiamine pyrophosphate enzyme TPP-binding" evidence="12">
    <location>
        <begin position="391"/>
        <end position="539"/>
    </location>
</feature>
<dbReference type="Pfam" id="PF00205">
    <property type="entry name" value="TPP_enzyme_M"/>
    <property type="match status" value="1"/>
</dbReference>
<evidence type="ECO:0000256" key="2">
    <source>
        <dbReference type="ARBA" id="ARBA00005025"/>
    </source>
</evidence>
<dbReference type="InterPro" id="IPR045229">
    <property type="entry name" value="TPP_enz"/>
</dbReference>
<comment type="cofactor">
    <cofactor evidence="10">
        <name>Mg(2+)</name>
        <dbReference type="ChEBI" id="CHEBI:18420"/>
    </cofactor>
    <text evidence="10">Binds 1 Mg(2+) ion per subunit.</text>
</comment>
<keyword evidence="6 10" id="KW-0479">Metal-binding</keyword>
<dbReference type="NCBIfam" id="TIGR00118">
    <property type="entry name" value="acolac_lg"/>
    <property type="match status" value="1"/>
</dbReference>
<sequence length="574" mass="62777">MTKNSQNVKGTEEIIQALLRNKTEHIFGFPGGSVMPLYDDFLKYTDKLRHVLVRHEQAASHAADAYARVAKKAGVCLTTSGPGATNIVTGLMSAYMDSIPVIAMSGNVPTTLLGNDAFQETDMVGITMPITKHNYQIRHPNEISNVFDNAFHIAQTGRPGPVFIDLPKDVQVNEVTKRKKTIIHSGFKPNTRGHPTQIKKAADMILNAQRPVILAGGGVLLSSAHRELTVLANSLNLPVTTTYMGKGVFDERHPLSLGVIGMHGRKVANYALANADVIVAIGCRFSDRITGKISTFCENGKIIHIDIDSAEIGKNVPVALPIVGDAKCVLDELNKVIAKKKGKNKVWAEKIQKYIKECNCNFDVKTSPIDPKKIMHELNQIVKEDDIVTTGTGQHQMFAAHFLTRSKPRTIITSGGSGTMGFGFPAAIGAKVAAPKSEVLDIDGDGSFAMVIQELATCKEENIKTTPVIFNNAYLGMVRQWQELFFDKRYASTHLKRTPDFAKVADAYSLTGIRVEKNSEIKEALTRAYKNDETTVLDIIVGEETNILPMFGPTSKHTDMFGGCIQNVGELFDV</sequence>
<evidence type="ECO:0000256" key="5">
    <source>
        <dbReference type="ARBA" id="ARBA00022679"/>
    </source>
</evidence>
<comment type="catalytic activity">
    <reaction evidence="10">
        <text>2 pyruvate + H(+) = (2S)-2-acetolactate + CO2</text>
        <dbReference type="Rhea" id="RHEA:25249"/>
        <dbReference type="ChEBI" id="CHEBI:15361"/>
        <dbReference type="ChEBI" id="CHEBI:15378"/>
        <dbReference type="ChEBI" id="CHEBI:16526"/>
        <dbReference type="ChEBI" id="CHEBI:58476"/>
        <dbReference type="EC" id="2.2.1.6"/>
    </reaction>
</comment>
<dbReference type="InterPro" id="IPR012001">
    <property type="entry name" value="Thiamin_PyroP_enz_TPP-bd_dom"/>
</dbReference>
<evidence type="ECO:0000256" key="4">
    <source>
        <dbReference type="ARBA" id="ARBA00022605"/>
    </source>
</evidence>
<dbReference type="PANTHER" id="PTHR18968">
    <property type="entry name" value="THIAMINE PYROPHOSPHATE ENZYMES"/>
    <property type="match status" value="1"/>
</dbReference>
<feature type="domain" description="Thiamine pyrophosphate enzyme N-terminal TPP-binding" evidence="13">
    <location>
        <begin position="9"/>
        <end position="123"/>
    </location>
</feature>
<dbReference type="CDD" id="cd07035">
    <property type="entry name" value="TPP_PYR_POX_like"/>
    <property type="match status" value="1"/>
</dbReference>
<dbReference type="PROSITE" id="PS00187">
    <property type="entry name" value="TPP_ENZYMES"/>
    <property type="match status" value="1"/>
</dbReference>
<dbReference type="SUPFAM" id="SSF52518">
    <property type="entry name" value="Thiamin diphosphate-binding fold (THDP-binding)"/>
    <property type="match status" value="2"/>
</dbReference>
<comment type="similarity">
    <text evidence="3 10">Belongs to the TPP enzyme family.</text>
</comment>
<dbReference type="InterPro" id="IPR039368">
    <property type="entry name" value="AHAS_TPP"/>
</dbReference>
<evidence type="ECO:0000259" key="13">
    <source>
        <dbReference type="Pfam" id="PF02776"/>
    </source>
</evidence>
<dbReference type="GO" id="GO:0005948">
    <property type="term" value="C:acetolactate synthase complex"/>
    <property type="evidence" value="ECO:0007669"/>
    <property type="project" value="TreeGrafter"/>
</dbReference>
<evidence type="ECO:0000256" key="3">
    <source>
        <dbReference type="ARBA" id="ARBA00007812"/>
    </source>
</evidence>
<dbReference type="InterPro" id="IPR029035">
    <property type="entry name" value="DHS-like_NAD/FAD-binding_dom"/>
</dbReference>
<dbReference type="Gene3D" id="3.40.50.970">
    <property type="match status" value="2"/>
</dbReference>
<feature type="domain" description="Thiamine pyrophosphate enzyme central" evidence="11">
    <location>
        <begin position="198"/>
        <end position="333"/>
    </location>
</feature>
<evidence type="ECO:0000256" key="9">
    <source>
        <dbReference type="ARBA" id="ARBA00023304"/>
    </source>
</evidence>
<evidence type="ECO:0000256" key="10">
    <source>
        <dbReference type="RuleBase" id="RU003591"/>
    </source>
</evidence>
<dbReference type="FunFam" id="3.40.50.970:FF:000007">
    <property type="entry name" value="Acetolactate synthase"/>
    <property type="match status" value="1"/>
</dbReference>
<comment type="pathway">
    <text evidence="2 10">Amino-acid biosynthesis; L-valine biosynthesis; L-valine from pyruvate: step 1/4.</text>
</comment>
<dbReference type="GO" id="GO:0009099">
    <property type="term" value="P:L-valine biosynthetic process"/>
    <property type="evidence" value="ECO:0007669"/>
    <property type="project" value="TreeGrafter"/>
</dbReference>
<dbReference type="InterPro" id="IPR029061">
    <property type="entry name" value="THDP-binding"/>
</dbReference>
<dbReference type="Proteomes" id="UP000722459">
    <property type="component" value="Unassembled WGS sequence"/>
</dbReference>
<dbReference type="SUPFAM" id="SSF52467">
    <property type="entry name" value="DHS-like NAD/FAD-binding domain"/>
    <property type="match status" value="1"/>
</dbReference>
<keyword evidence="4 10" id="KW-0028">Amino-acid biosynthesis</keyword>
<name>A0A8T5GGD2_9ARCH</name>
<dbReference type="Pfam" id="PF02775">
    <property type="entry name" value="TPP_enzyme_C"/>
    <property type="match status" value="1"/>
</dbReference>
<protein>
    <recommendedName>
        <fullName evidence="10">Acetolactate synthase</fullName>
        <ecNumber evidence="10">2.2.1.6</ecNumber>
    </recommendedName>
</protein>
<evidence type="ECO:0000259" key="11">
    <source>
        <dbReference type="Pfam" id="PF00205"/>
    </source>
</evidence>
<dbReference type="InterPro" id="IPR012000">
    <property type="entry name" value="Thiamin_PyroP_enz_cen_dom"/>
</dbReference>
<organism evidence="14 15">
    <name type="scientific">Candidatus Iainarchaeum sp</name>
    <dbReference type="NCBI Taxonomy" id="3101447"/>
    <lineage>
        <taxon>Archaea</taxon>
        <taxon>Candidatus Iainarchaeota</taxon>
        <taxon>Candidatus Iainarchaeia</taxon>
        <taxon>Candidatus Iainarchaeales</taxon>
        <taxon>Candidatus Iainarchaeaceae</taxon>
        <taxon>Candidatus Iainarchaeum</taxon>
    </lineage>
</organism>
<evidence type="ECO:0000256" key="7">
    <source>
        <dbReference type="ARBA" id="ARBA00022842"/>
    </source>
</evidence>
<dbReference type="InterPro" id="IPR012846">
    <property type="entry name" value="Acetolactate_synth_lsu"/>
</dbReference>
<accession>A0A8T5GGD2</accession>
<dbReference type="AlphaFoldDB" id="A0A8T5GGD2"/>
<dbReference type="FunFam" id="3.40.50.1220:FF:000008">
    <property type="entry name" value="Acetolactate synthase"/>
    <property type="match status" value="1"/>
</dbReference>
<dbReference type="GO" id="GO:0000287">
    <property type="term" value="F:magnesium ion binding"/>
    <property type="evidence" value="ECO:0007669"/>
    <property type="project" value="UniProtKB-UniRule"/>
</dbReference>
<dbReference type="EC" id="2.2.1.6" evidence="10"/>
<dbReference type="GO" id="GO:0009097">
    <property type="term" value="P:isoleucine biosynthetic process"/>
    <property type="evidence" value="ECO:0007669"/>
    <property type="project" value="TreeGrafter"/>
</dbReference>
<reference evidence="14" key="1">
    <citation type="journal article" date="2021" name="ISME J.">
        <title>Mercury methylation by metabolically versatile and cosmopolitan marine bacteria.</title>
        <authorList>
            <person name="Lin H."/>
            <person name="Ascher D.B."/>
            <person name="Myung Y."/>
            <person name="Lamborg C.H."/>
            <person name="Hallam S.J."/>
            <person name="Gionfriddo C.M."/>
            <person name="Holt K.E."/>
            <person name="Moreau J.W."/>
        </authorList>
    </citation>
    <scope>NUCLEOTIDE SEQUENCE</scope>
    <source>
        <strain evidence="14">SI075_bin30</strain>
    </source>
</reference>
<evidence type="ECO:0000259" key="12">
    <source>
        <dbReference type="Pfam" id="PF02775"/>
    </source>
</evidence>
<dbReference type="CDD" id="cd02015">
    <property type="entry name" value="TPP_AHAS"/>
    <property type="match status" value="1"/>
</dbReference>
<keyword evidence="5 10" id="KW-0808">Transferase</keyword>
<dbReference type="Gene3D" id="3.40.50.1220">
    <property type="entry name" value="TPP-binding domain"/>
    <property type="match status" value="1"/>
</dbReference>
<dbReference type="GO" id="GO:0030976">
    <property type="term" value="F:thiamine pyrophosphate binding"/>
    <property type="evidence" value="ECO:0007669"/>
    <property type="project" value="UniProtKB-UniRule"/>
</dbReference>
<evidence type="ECO:0000256" key="1">
    <source>
        <dbReference type="ARBA" id="ARBA00004974"/>
    </source>
</evidence>
<comment type="pathway">
    <text evidence="1 10">Amino-acid biosynthesis; L-isoleucine biosynthesis; L-isoleucine from 2-oxobutanoate: step 1/4.</text>
</comment>
<keyword evidence="7 10" id="KW-0460">Magnesium</keyword>
<evidence type="ECO:0000313" key="15">
    <source>
        <dbReference type="Proteomes" id="UP000722459"/>
    </source>
</evidence>
<comment type="cofactor">
    <cofactor evidence="10">
        <name>thiamine diphosphate</name>
        <dbReference type="ChEBI" id="CHEBI:58937"/>
    </cofactor>
    <text evidence="10">Binds 1 thiamine pyrophosphate per subunit.</text>
</comment>
<evidence type="ECO:0000256" key="6">
    <source>
        <dbReference type="ARBA" id="ARBA00022723"/>
    </source>
</evidence>
<dbReference type="EMBL" id="JABJNZ010000067">
    <property type="protein sequence ID" value="MBT4870999.1"/>
    <property type="molecule type" value="Genomic_DNA"/>
</dbReference>
<keyword evidence="9 10" id="KW-0100">Branched-chain amino acid biosynthesis</keyword>
<dbReference type="GO" id="GO:0003984">
    <property type="term" value="F:acetolactate synthase activity"/>
    <property type="evidence" value="ECO:0007669"/>
    <property type="project" value="UniProtKB-EC"/>
</dbReference>
<proteinExistence type="inferred from homology"/>
<dbReference type="InterPro" id="IPR011766">
    <property type="entry name" value="TPP_enzyme_TPP-bd"/>
</dbReference>
<evidence type="ECO:0000313" key="14">
    <source>
        <dbReference type="EMBL" id="MBT4870999.1"/>
    </source>
</evidence>
<dbReference type="Pfam" id="PF02776">
    <property type="entry name" value="TPP_enzyme_N"/>
    <property type="match status" value="1"/>
</dbReference>
<dbReference type="GO" id="GO:0044272">
    <property type="term" value="P:sulfur compound biosynthetic process"/>
    <property type="evidence" value="ECO:0007669"/>
    <property type="project" value="UniProtKB-ARBA"/>
</dbReference>
<evidence type="ECO:0000256" key="8">
    <source>
        <dbReference type="ARBA" id="ARBA00023052"/>
    </source>
</evidence>
<dbReference type="GO" id="GO:0050660">
    <property type="term" value="F:flavin adenine dinucleotide binding"/>
    <property type="evidence" value="ECO:0007669"/>
    <property type="project" value="InterPro"/>
</dbReference>
<dbReference type="PANTHER" id="PTHR18968:SF13">
    <property type="entry name" value="ACETOLACTATE SYNTHASE CATALYTIC SUBUNIT, MITOCHONDRIAL"/>
    <property type="match status" value="1"/>
</dbReference>